<reference evidence="5" key="1">
    <citation type="journal article" date="2019" name="Int. J. Syst. Evol. Microbiol.">
        <title>The Global Catalogue of Microorganisms (GCM) 10K type strain sequencing project: providing services to taxonomists for standard genome sequencing and annotation.</title>
        <authorList>
            <consortium name="The Broad Institute Genomics Platform"/>
            <consortium name="The Broad Institute Genome Sequencing Center for Infectious Disease"/>
            <person name="Wu L."/>
            <person name="Ma J."/>
        </authorList>
    </citation>
    <scope>NUCLEOTIDE SEQUENCE [LARGE SCALE GENOMIC DNA]</scope>
    <source>
        <strain evidence="5">CGMCC 1.15399</strain>
    </source>
</reference>
<protein>
    <recommendedName>
        <fullName evidence="3">Glycosyl hydrolase family 32 N-terminal domain-containing protein</fullName>
    </recommendedName>
</protein>
<dbReference type="InterPro" id="IPR013148">
    <property type="entry name" value="Glyco_hydro_32_N"/>
</dbReference>
<dbReference type="InterPro" id="IPR051214">
    <property type="entry name" value="GH32_Enzymes"/>
</dbReference>
<proteinExistence type="predicted"/>
<dbReference type="RefSeq" id="WP_219528756.1">
    <property type="nucleotide sequence ID" value="NZ_JAHKRM010000005.1"/>
</dbReference>
<accession>A0ABW4G3Y3</accession>
<name>A0ABW4G3Y3_9ACTN</name>
<sequence>MLRLADSWIWDSWYAYDGGLHHVFYLRASRGLGDPDRRHRHPSVGHAVSADLRDWTVLPDALTVSDFPAFDDWTTWTGSVVRDDAGRWRMFYTGTTRQDGGDIQRVGVATSTDLLVWDKHPPHTVLEADPRWYEKHGQSAWPEEAWRDPFVFRGDDGQWHMYVTARAGHGDWRSGGVVGHCTSTDLEQWHVQPPLTEPGAGFGHLEVVQAEVVDGTPTLIFSCASAQLDDDALRRYGTGGVFSVTGPSIHGPFDISTARLFPDTSLYAGRLVRHDGRWHLMAFRDLVDGRFVGELADPVPVTSTPDAGLLPAVDRSGAPR</sequence>
<keyword evidence="5" id="KW-1185">Reference proteome</keyword>
<dbReference type="Pfam" id="PF00251">
    <property type="entry name" value="Glyco_hydro_32N"/>
    <property type="match status" value="1"/>
</dbReference>
<dbReference type="EMBL" id="JBHUCM010000008">
    <property type="protein sequence ID" value="MFD1537284.1"/>
    <property type="molecule type" value="Genomic_DNA"/>
</dbReference>
<feature type="domain" description="Glycosyl hydrolase family 32 N-terminal" evidence="3">
    <location>
        <begin position="16"/>
        <end position="240"/>
    </location>
</feature>
<dbReference type="PANTHER" id="PTHR43101">
    <property type="entry name" value="BETA-FRUCTOSIDASE"/>
    <property type="match status" value="1"/>
</dbReference>
<dbReference type="Proteomes" id="UP001597097">
    <property type="component" value="Unassembled WGS sequence"/>
</dbReference>
<evidence type="ECO:0000256" key="1">
    <source>
        <dbReference type="ARBA" id="ARBA00022801"/>
    </source>
</evidence>
<dbReference type="PANTHER" id="PTHR43101:SF1">
    <property type="entry name" value="BETA-FRUCTOSIDASE"/>
    <property type="match status" value="1"/>
</dbReference>
<evidence type="ECO:0000259" key="3">
    <source>
        <dbReference type="Pfam" id="PF00251"/>
    </source>
</evidence>
<keyword evidence="1" id="KW-0378">Hydrolase</keyword>
<comment type="caution">
    <text evidence="4">The sequence shown here is derived from an EMBL/GenBank/DDBJ whole genome shotgun (WGS) entry which is preliminary data.</text>
</comment>
<evidence type="ECO:0000313" key="5">
    <source>
        <dbReference type="Proteomes" id="UP001597097"/>
    </source>
</evidence>
<keyword evidence="2" id="KW-0326">Glycosidase</keyword>
<organism evidence="4 5">
    <name type="scientific">Nonomuraea guangzhouensis</name>
    <dbReference type="NCBI Taxonomy" id="1291555"/>
    <lineage>
        <taxon>Bacteria</taxon>
        <taxon>Bacillati</taxon>
        <taxon>Actinomycetota</taxon>
        <taxon>Actinomycetes</taxon>
        <taxon>Streptosporangiales</taxon>
        <taxon>Streptosporangiaceae</taxon>
        <taxon>Nonomuraea</taxon>
    </lineage>
</organism>
<evidence type="ECO:0000313" key="4">
    <source>
        <dbReference type="EMBL" id="MFD1537284.1"/>
    </source>
</evidence>
<dbReference type="CDD" id="cd18609">
    <property type="entry name" value="GH32-like"/>
    <property type="match status" value="1"/>
</dbReference>
<gene>
    <name evidence="4" type="ORF">ACFSJ0_09580</name>
</gene>
<evidence type="ECO:0000256" key="2">
    <source>
        <dbReference type="ARBA" id="ARBA00023295"/>
    </source>
</evidence>